<dbReference type="OrthoDB" id="2817417at2759"/>
<dbReference type="Proteomes" id="UP000006352">
    <property type="component" value="Unassembled WGS sequence"/>
</dbReference>
<proteinExistence type="predicted"/>
<dbReference type="RefSeq" id="XP_012185761.1">
    <property type="nucleotide sequence ID" value="XM_012330371.1"/>
</dbReference>
<dbReference type="GeneID" id="24101378"/>
<name>J4GI57_9APHY</name>
<evidence type="ECO:0008006" key="3">
    <source>
        <dbReference type="Google" id="ProtNLM"/>
    </source>
</evidence>
<gene>
    <name evidence="1" type="ORF">FIBRA_08747</name>
</gene>
<protein>
    <recommendedName>
        <fullName evidence="3">F-box domain-containing protein</fullName>
    </recommendedName>
</protein>
<dbReference type="HOGENOM" id="CLU_036316_0_2_1"/>
<dbReference type="InParanoid" id="J4GI57"/>
<reference evidence="1 2" key="1">
    <citation type="journal article" date="2012" name="Appl. Environ. Microbiol.">
        <title>Short-read sequencing for genomic analysis of the brown rot fungus Fibroporia radiculosa.</title>
        <authorList>
            <person name="Tang J.D."/>
            <person name="Perkins A.D."/>
            <person name="Sonstegard T.S."/>
            <person name="Schroeder S.G."/>
            <person name="Burgess S.C."/>
            <person name="Diehl S.V."/>
        </authorList>
    </citation>
    <scope>NUCLEOTIDE SEQUENCE [LARGE SCALE GENOMIC DNA]</scope>
    <source>
        <strain evidence="1 2">TFFH 294</strain>
    </source>
</reference>
<evidence type="ECO:0000313" key="2">
    <source>
        <dbReference type="Proteomes" id="UP000006352"/>
    </source>
</evidence>
<dbReference type="EMBL" id="HE797353">
    <property type="protein sequence ID" value="CCM06478.1"/>
    <property type="molecule type" value="Genomic_DNA"/>
</dbReference>
<dbReference type="AlphaFoldDB" id="J4GI57"/>
<accession>J4GI57</accession>
<organism evidence="1 2">
    <name type="scientific">Fibroporia radiculosa</name>
    <dbReference type="NCBI Taxonomy" id="599839"/>
    <lineage>
        <taxon>Eukaryota</taxon>
        <taxon>Fungi</taxon>
        <taxon>Dikarya</taxon>
        <taxon>Basidiomycota</taxon>
        <taxon>Agaricomycotina</taxon>
        <taxon>Agaricomycetes</taxon>
        <taxon>Polyporales</taxon>
        <taxon>Fibroporiaceae</taxon>
        <taxon>Fibroporia</taxon>
    </lineage>
</organism>
<keyword evidence="2" id="KW-1185">Reference proteome</keyword>
<evidence type="ECO:0000313" key="1">
    <source>
        <dbReference type="EMBL" id="CCM06478.1"/>
    </source>
</evidence>
<sequence>MATLPMDDTLAFSLQDARFVADREEEEDFNTIRTDEDSHDDSYMRKLGQVCRGWDIRCRFHRHERIYMWDMDKKQVYRLISKLGKHPEQCRSIKTISFNFVEKSVDILGSFAVRMVQKLPRVELLKLRRCDWVAGQLHAQVFLHIILTFGSVTQLDLVNVIFPSAIVFGRLVRALPRLSSLTCRFVQFKKGCNASSAVRARGPLQLNAADLYLSDDVIDFLISISAHIRHLTCYEEDLEKLLSLATESLLSLKVSVSAQYSGVLDASSINLSPAVNLRILSLHGRLDSVARAASFLSRASLSKLVEITVLLAFHLNEPTIASIQTEFGAVNSDYLHRQTAASPASSFPPSGRSHSTFVMMSSLPVRR</sequence>